<dbReference type="EMBL" id="JACKWZ010000001">
    <property type="protein sequence ID" value="KAF9424828.1"/>
    <property type="molecule type" value="Genomic_DNA"/>
</dbReference>
<dbReference type="AlphaFoldDB" id="A0A835GWP1"/>
<gene>
    <name evidence="1" type="ORF">HW555_000129</name>
</gene>
<sequence>MLSTAGPMRIEQEPPCVNLQNATTRVSAQKTRTMMQIFTPAGTRVGASTRNMQHDAGQCENRL</sequence>
<protein>
    <submittedName>
        <fullName evidence="1">Uncharacterized protein</fullName>
    </submittedName>
</protein>
<evidence type="ECO:0000313" key="1">
    <source>
        <dbReference type="EMBL" id="KAF9424828.1"/>
    </source>
</evidence>
<organism evidence="1 2">
    <name type="scientific">Spodoptera exigua</name>
    <name type="common">Beet armyworm</name>
    <name type="synonym">Noctua fulgens</name>
    <dbReference type="NCBI Taxonomy" id="7107"/>
    <lineage>
        <taxon>Eukaryota</taxon>
        <taxon>Metazoa</taxon>
        <taxon>Ecdysozoa</taxon>
        <taxon>Arthropoda</taxon>
        <taxon>Hexapoda</taxon>
        <taxon>Insecta</taxon>
        <taxon>Pterygota</taxon>
        <taxon>Neoptera</taxon>
        <taxon>Endopterygota</taxon>
        <taxon>Lepidoptera</taxon>
        <taxon>Glossata</taxon>
        <taxon>Ditrysia</taxon>
        <taxon>Noctuoidea</taxon>
        <taxon>Noctuidae</taxon>
        <taxon>Amphipyrinae</taxon>
        <taxon>Spodoptera</taxon>
    </lineage>
</organism>
<name>A0A835GWP1_SPOEX</name>
<accession>A0A835GWP1</accession>
<comment type="caution">
    <text evidence="1">The sequence shown here is derived from an EMBL/GenBank/DDBJ whole genome shotgun (WGS) entry which is preliminary data.</text>
</comment>
<dbReference type="Proteomes" id="UP000648187">
    <property type="component" value="Unassembled WGS sequence"/>
</dbReference>
<keyword evidence="2" id="KW-1185">Reference proteome</keyword>
<evidence type="ECO:0000313" key="2">
    <source>
        <dbReference type="Proteomes" id="UP000648187"/>
    </source>
</evidence>
<reference evidence="1" key="1">
    <citation type="submission" date="2020-08" db="EMBL/GenBank/DDBJ databases">
        <title>Spodoptera exigua strain:BAW_Kor-Di-RS1 Genome sequencing and assembly.</title>
        <authorList>
            <person name="Kim J."/>
            <person name="Nam H.Y."/>
            <person name="Kwon M."/>
            <person name="Choi J.H."/>
            <person name="Cho S.R."/>
            <person name="Kim G.-H."/>
        </authorList>
    </citation>
    <scope>NUCLEOTIDE SEQUENCE</scope>
    <source>
        <strain evidence="1">BAW_Kor-Di-RS1</strain>
        <tissue evidence="1">Whole-body</tissue>
    </source>
</reference>
<proteinExistence type="predicted"/>